<evidence type="ECO:0000313" key="7">
    <source>
        <dbReference type="Proteomes" id="UP000216913"/>
    </source>
</evidence>
<dbReference type="EMBL" id="NEVP01000009">
    <property type="protein sequence ID" value="OZI48919.1"/>
    <property type="molecule type" value="Genomic_DNA"/>
</dbReference>
<sequence length="302" mass="31338">MPASKTPAKAVKKAAAGGATTSAASDAAAARPAAAHAAAHAANDGRRSIQSVEVGFPLLAALVDAGRPLSLRDLAAGAGMTSAKAHPYLVSFVRVGLVQQDAITSHYELGPFALQMGLVSLQRLDPVRVAMPEVAQLQTRIGHTLGIAVLGSHGPTMIHITEASYPVHVNMRKGTVMSMLHTATGLVFAAWLPPKVADHYIAREEGDTAVIASHSPKITTDPTTLQAVLADIRVHGMARAVGNPLPGVDALSVPVFDNTGNLVLALTSIGPSGLFDVSWNGEIARPLLACAQEISHKLGWRP</sequence>
<keyword evidence="7" id="KW-1185">Reference proteome</keyword>
<dbReference type="InterPro" id="IPR050707">
    <property type="entry name" value="HTH_MetabolicPath_Reg"/>
</dbReference>
<gene>
    <name evidence="6" type="ORF">CAL25_14915</name>
</gene>
<dbReference type="OrthoDB" id="8524622at2"/>
<comment type="caution">
    <text evidence="6">The sequence shown here is derived from an EMBL/GenBank/DDBJ whole genome shotgun (WGS) entry which is preliminary data.</text>
</comment>
<dbReference type="GO" id="GO:0003677">
    <property type="term" value="F:DNA binding"/>
    <property type="evidence" value="ECO:0007669"/>
    <property type="project" value="UniProtKB-KW"/>
</dbReference>
<dbReference type="SUPFAM" id="SSF55781">
    <property type="entry name" value="GAF domain-like"/>
    <property type="match status" value="1"/>
</dbReference>
<evidence type="ECO:0000256" key="2">
    <source>
        <dbReference type="ARBA" id="ARBA00023125"/>
    </source>
</evidence>
<dbReference type="GO" id="GO:0045892">
    <property type="term" value="P:negative regulation of DNA-templated transcription"/>
    <property type="evidence" value="ECO:0007669"/>
    <property type="project" value="TreeGrafter"/>
</dbReference>
<dbReference type="Pfam" id="PF09339">
    <property type="entry name" value="HTH_IclR"/>
    <property type="match status" value="1"/>
</dbReference>
<evidence type="ECO:0000256" key="1">
    <source>
        <dbReference type="ARBA" id="ARBA00023015"/>
    </source>
</evidence>
<feature type="domain" description="HTH iclR-type" evidence="4">
    <location>
        <begin position="49"/>
        <end position="111"/>
    </location>
</feature>
<protein>
    <submittedName>
        <fullName evidence="6">IclR family transcriptional regulator</fullName>
    </submittedName>
</protein>
<dbReference type="RefSeq" id="WP_094801262.1">
    <property type="nucleotide sequence ID" value="NZ_NEVP01000009.1"/>
</dbReference>
<dbReference type="SMART" id="SM00346">
    <property type="entry name" value="HTH_ICLR"/>
    <property type="match status" value="1"/>
</dbReference>
<dbReference type="Proteomes" id="UP000216913">
    <property type="component" value="Unassembled WGS sequence"/>
</dbReference>
<name>A0A261TH17_9BORD</name>
<evidence type="ECO:0000256" key="3">
    <source>
        <dbReference type="ARBA" id="ARBA00023163"/>
    </source>
</evidence>
<dbReference type="Pfam" id="PF01614">
    <property type="entry name" value="IclR_C"/>
    <property type="match status" value="1"/>
</dbReference>
<accession>A0A261TH17</accession>
<dbReference type="PROSITE" id="PS51077">
    <property type="entry name" value="HTH_ICLR"/>
    <property type="match status" value="1"/>
</dbReference>
<evidence type="ECO:0000259" key="4">
    <source>
        <dbReference type="PROSITE" id="PS51077"/>
    </source>
</evidence>
<dbReference type="Gene3D" id="1.10.10.10">
    <property type="entry name" value="Winged helix-like DNA-binding domain superfamily/Winged helix DNA-binding domain"/>
    <property type="match status" value="1"/>
</dbReference>
<dbReference type="Gene3D" id="3.30.450.40">
    <property type="match status" value="1"/>
</dbReference>
<organism evidence="6 7">
    <name type="scientific">Bordetella genomosp. 5</name>
    <dbReference type="NCBI Taxonomy" id="1395608"/>
    <lineage>
        <taxon>Bacteria</taxon>
        <taxon>Pseudomonadati</taxon>
        <taxon>Pseudomonadota</taxon>
        <taxon>Betaproteobacteria</taxon>
        <taxon>Burkholderiales</taxon>
        <taxon>Alcaligenaceae</taxon>
        <taxon>Bordetella</taxon>
    </lineage>
</organism>
<feature type="domain" description="IclR-ED" evidence="5">
    <location>
        <begin position="112"/>
        <end position="300"/>
    </location>
</feature>
<dbReference type="PANTHER" id="PTHR30136:SF8">
    <property type="entry name" value="TRANSCRIPTIONAL REGULATORY PROTEIN"/>
    <property type="match status" value="1"/>
</dbReference>
<dbReference type="GO" id="GO:0003700">
    <property type="term" value="F:DNA-binding transcription factor activity"/>
    <property type="evidence" value="ECO:0007669"/>
    <property type="project" value="TreeGrafter"/>
</dbReference>
<dbReference type="InterPro" id="IPR036390">
    <property type="entry name" value="WH_DNA-bd_sf"/>
</dbReference>
<dbReference type="PANTHER" id="PTHR30136">
    <property type="entry name" value="HELIX-TURN-HELIX TRANSCRIPTIONAL REGULATOR, ICLR FAMILY"/>
    <property type="match status" value="1"/>
</dbReference>
<evidence type="ECO:0000313" key="6">
    <source>
        <dbReference type="EMBL" id="OZI48919.1"/>
    </source>
</evidence>
<keyword evidence="3" id="KW-0804">Transcription</keyword>
<keyword evidence="1" id="KW-0805">Transcription regulation</keyword>
<keyword evidence="2" id="KW-0238">DNA-binding</keyword>
<proteinExistence type="predicted"/>
<dbReference type="InterPro" id="IPR036388">
    <property type="entry name" value="WH-like_DNA-bd_sf"/>
</dbReference>
<dbReference type="InterPro" id="IPR014757">
    <property type="entry name" value="Tscrpt_reg_IclR_C"/>
</dbReference>
<dbReference type="SUPFAM" id="SSF46785">
    <property type="entry name" value="Winged helix' DNA-binding domain"/>
    <property type="match status" value="1"/>
</dbReference>
<reference evidence="6 7" key="1">
    <citation type="submission" date="2017-05" db="EMBL/GenBank/DDBJ databases">
        <title>Complete and WGS of Bordetella genogroups.</title>
        <authorList>
            <person name="Spilker T."/>
            <person name="LiPuma J."/>
        </authorList>
    </citation>
    <scope>NUCLEOTIDE SEQUENCE [LARGE SCALE GENOMIC DNA]</scope>
    <source>
        <strain evidence="6 7">AU10456</strain>
    </source>
</reference>
<dbReference type="InterPro" id="IPR005471">
    <property type="entry name" value="Tscrpt_reg_IclR_N"/>
</dbReference>
<evidence type="ECO:0000259" key="5">
    <source>
        <dbReference type="PROSITE" id="PS51078"/>
    </source>
</evidence>
<dbReference type="InterPro" id="IPR029016">
    <property type="entry name" value="GAF-like_dom_sf"/>
</dbReference>
<dbReference type="PROSITE" id="PS51078">
    <property type="entry name" value="ICLR_ED"/>
    <property type="match status" value="1"/>
</dbReference>
<dbReference type="AlphaFoldDB" id="A0A261TH17"/>